<dbReference type="InterPro" id="IPR005358">
    <property type="entry name" value="Puta_zinc/iron-chelating_dom"/>
</dbReference>
<evidence type="ECO:0000256" key="1">
    <source>
        <dbReference type="SAM" id="MobiDB-lite"/>
    </source>
</evidence>
<dbReference type="EMBL" id="JAGQDD010000022">
    <property type="protein sequence ID" value="MBQ0932961.1"/>
    <property type="molecule type" value="Genomic_DNA"/>
</dbReference>
<evidence type="ECO:0000313" key="3">
    <source>
        <dbReference type="Proteomes" id="UP000676246"/>
    </source>
</evidence>
<dbReference type="RefSeq" id="WP_210856664.1">
    <property type="nucleotide sequence ID" value="NZ_JAGQDD010000022.1"/>
</dbReference>
<keyword evidence="3" id="KW-1185">Reference proteome</keyword>
<feature type="region of interest" description="Disordered" evidence="1">
    <location>
        <begin position="92"/>
        <end position="112"/>
    </location>
</feature>
<reference evidence="2 3" key="1">
    <citation type="submission" date="2021-04" db="EMBL/GenBank/DDBJ databases">
        <title>The genome sequence of Ideonella sp. 3Y2.</title>
        <authorList>
            <person name="Liu Y."/>
        </authorList>
    </citation>
    <scope>NUCLEOTIDE SEQUENCE [LARGE SCALE GENOMIC DNA]</scope>
    <source>
        <strain evidence="2 3">3Y2</strain>
    </source>
</reference>
<sequence length="112" mass="11634">MSLDCTTCGACCATFRVSFHWSETDACPGGGGVPATLTEPVSPHLVAMRGTTARPVRCVALDGQVGQSVGCRIYPLRASTCRSVEPGDTQCRKARAAHGMADPPKPRQSGSA</sequence>
<proteinExistence type="predicted"/>
<dbReference type="Pfam" id="PF03692">
    <property type="entry name" value="CxxCxxCC"/>
    <property type="match status" value="1"/>
</dbReference>
<evidence type="ECO:0000313" key="2">
    <source>
        <dbReference type="EMBL" id="MBQ0932961.1"/>
    </source>
</evidence>
<gene>
    <name evidence="2" type="ORF">KAK03_21030</name>
</gene>
<dbReference type="AlphaFoldDB" id="A0A940YD65"/>
<organism evidence="2 3">
    <name type="scientific">Ideonella alba</name>
    <dbReference type="NCBI Taxonomy" id="2824118"/>
    <lineage>
        <taxon>Bacteria</taxon>
        <taxon>Pseudomonadati</taxon>
        <taxon>Pseudomonadota</taxon>
        <taxon>Betaproteobacteria</taxon>
        <taxon>Burkholderiales</taxon>
        <taxon>Sphaerotilaceae</taxon>
        <taxon>Ideonella</taxon>
    </lineage>
</organism>
<protein>
    <submittedName>
        <fullName evidence="2">YkgJ family cysteine cluster protein</fullName>
    </submittedName>
</protein>
<accession>A0A940YD65</accession>
<name>A0A940YD65_9BURK</name>
<dbReference type="Proteomes" id="UP000676246">
    <property type="component" value="Unassembled WGS sequence"/>
</dbReference>
<comment type="caution">
    <text evidence="2">The sequence shown here is derived from an EMBL/GenBank/DDBJ whole genome shotgun (WGS) entry which is preliminary data.</text>
</comment>